<dbReference type="SUPFAM" id="SSF49313">
    <property type="entry name" value="Cadherin-like"/>
    <property type="match status" value="5"/>
</dbReference>
<keyword evidence="3 17" id="KW-0812">Transmembrane</keyword>
<keyword evidence="6" id="KW-0677">Repeat</keyword>
<dbReference type="InterPro" id="IPR015919">
    <property type="entry name" value="Cadherin-like_sf"/>
</dbReference>
<feature type="region of interest" description="Disordered" evidence="16">
    <location>
        <begin position="1"/>
        <end position="34"/>
    </location>
</feature>
<dbReference type="GO" id="GO:0005912">
    <property type="term" value="C:adherens junction"/>
    <property type="evidence" value="ECO:0007669"/>
    <property type="project" value="TreeGrafter"/>
</dbReference>
<dbReference type="GO" id="GO:0016477">
    <property type="term" value="P:cell migration"/>
    <property type="evidence" value="ECO:0007669"/>
    <property type="project" value="TreeGrafter"/>
</dbReference>
<evidence type="ECO:0000256" key="14">
    <source>
        <dbReference type="ARBA" id="ARBA00069031"/>
    </source>
</evidence>
<evidence type="ECO:0000256" key="12">
    <source>
        <dbReference type="ARBA" id="ARBA00059993"/>
    </source>
</evidence>
<dbReference type="InterPro" id="IPR002126">
    <property type="entry name" value="Cadherin-like_dom"/>
</dbReference>
<dbReference type="FunFam" id="2.60.40.60:FF:000202">
    <property type="entry name" value="cadherin-8 isoform X4"/>
    <property type="match status" value="1"/>
</dbReference>
<evidence type="ECO:0000256" key="15">
    <source>
        <dbReference type="PROSITE-ProRule" id="PRU00043"/>
    </source>
</evidence>
<protein>
    <recommendedName>
        <fullName evidence="14">Cadherin-like protein 26</fullName>
    </recommendedName>
</protein>
<keyword evidence="4" id="KW-0479">Metal-binding</keyword>
<feature type="domain" description="Cadherin" evidence="18">
    <location>
        <begin position="469"/>
        <end position="576"/>
    </location>
</feature>
<dbReference type="FunFam" id="2.60.40.60:FF:000031">
    <property type="entry name" value="Cadherin 3"/>
    <property type="match status" value="1"/>
</dbReference>
<keyword evidence="8" id="KW-0130">Cell adhesion</keyword>
<dbReference type="SMART" id="SM00112">
    <property type="entry name" value="CA"/>
    <property type="match status" value="4"/>
</dbReference>
<dbReference type="GO" id="GO:0000902">
    <property type="term" value="P:cell morphogenesis"/>
    <property type="evidence" value="ECO:0007669"/>
    <property type="project" value="TreeGrafter"/>
</dbReference>
<evidence type="ECO:0000256" key="16">
    <source>
        <dbReference type="SAM" id="MobiDB-lite"/>
    </source>
</evidence>
<dbReference type="GO" id="GO:0045296">
    <property type="term" value="F:cadherin binding"/>
    <property type="evidence" value="ECO:0007669"/>
    <property type="project" value="TreeGrafter"/>
</dbReference>
<dbReference type="GO" id="GO:0008013">
    <property type="term" value="F:beta-catenin binding"/>
    <property type="evidence" value="ECO:0007669"/>
    <property type="project" value="TreeGrafter"/>
</dbReference>
<evidence type="ECO:0000256" key="5">
    <source>
        <dbReference type="ARBA" id="ARBA00022729"/>
    </source>
</evidence>
<dbReference type="FunFam" id="2.60.40.60:FF:000019">
    <property type="entry name" value="Cadherin 2"/>
    <property type="match status" value="1"/>
</dbReference>
<dbReference type="PRINTS" id="PR00205">
    <property type="entry name" value="CADHERIN"/>
</dbReference>
<feature type="transmembrane region" description="Helical" evidence="17">
    <location>
        <begin position="1033"/>
        <end position="1056"/>
    </location>
</feature>
<dbReference type="FunFam" id="2.60.40.60:FF:000158">
    <property type="entry name" value="Dachsous cadherin-related 1"/>
    <property type="match status" value="1"/>
</dbReference>
<keyword evidence="9 17" id="KW-1133">Transmembrane helix</keyword>
<evidence type="ECO:0000256" key="10">
    <source>
        <dbReference type="ARBA" id="ARBA00023136"/>
    </source>
</evidence>
<sequence>MKIIKDSADEDSASDLSDSERIPIPPSPLSPPDLNLRAEEIDPVCFDLHPTQGYPKPEYCYPDFLPPPFSSWDLRDMALLLNTEPKTTAIPRVGGLLGKYIDRLLQLEWLQIQTTQCEKGKGPKARLPAAPGAPGALKSPGRSKLLASALSKPLPHQEGASKSGPSRRKDVHREEIHPSYYAFEAVPKPIDVLGSSRLCPQKQTLDLRTVEKKKKAAKSAKLPRRELSCSDNLKMEASGNIRIPKPSAVVLDPTDPCKTSRTQAHATLKKKGNANGCHAAVSSEKKLKANGAKQNGGEKVLYHGEPVGASPNLQRQAAGLPLPLPSVEGWAEGDWAETPTGGEGSGVPYLGSPDESGPNCGRRVLVAARSACLGHPRGMKSTGSTLLLLFLVLLLPQGLSCRVRRQNRVSSSSTRLDWFMPTSDIHGSYLFFLPVNIINSFQQEKDDLINQIKGESSQTLRRSKRRWVITTLELEEEDTGPFPKLVGELFNNMSHNTSLMYLISGPGVDEYPEAGLFSIEDHENGKIYVHRPIDRETTPSFMVRFDVADRTTGQIVDKSLIFHIRISDVNDHAPQFPGKEFNVTVKENQTAGQTIFQMVAVDLDQENTPNSQVLYFLVSQAPLLKENSFRINRLTGEIQLSGCLDYETAPRFTLLISARDCGQPSLSSTATVHVHVQEGNNHKPSFAHNHYEMQISEGQVSQDVLHLHVRDRDLPFTSAWRVKFNILNGNAEGHFNISTDPETNDGILQVIKPLDYETGPAPSLLIVAENEEPFFSCKAGRLQRLQEAEAVARATVRVRVLDADVPPAFHPPSFLVSAQDGAGPGIHLGTFNASDPDRAAGQIRYELVHDPANWVTVDENSGAVLTTKQIDRESPHVTDSFYTIIAHAVNDGLLQKTGTGTLVLFLSDINDNAPSLRPHSRYLEVCESTLKEPLLIQAEDPDLAPYSDPFTFALDRSWRDTGDTWQLGKSWGLSVELSMSRSLPQGNYSVPLFIGDKQGLSQKQTVHVRICPCPDGLTCVEHAAVGAGLLEGALFSVCAALVALAVLLLFLLRCYLLSKRRRLRLPILSSHAHQTLTIYNDEGPAESTQMQLAIEDQMPAPAINMAAARAELGAQCARPGRCEAQEHTWRGIPSSQHMTGELSKPPLRPWYGPGYRSAQKPLETDRREDGDGPGYRSAQKPLETDRREDGGHVGPCRKDRPSLQALSDCRPSGWCNKAEDEVGTFGLDSVGVDSFSVDSFGVDSFSVDSFGVDSFGVDSFGVDSFGLELRPICPYHRPAGMYSADLADSADPCSLSPEVESDPTQTLFQKSHMPGLWTLDGWTDLLGTVHHGGGRSPWKPQRCPFSPQPPEGVQGLLGAEVSPTQPGLVPWSFLTMQGFSF</sequence>
<dbReference type="InterPro" id="IPR039808">
    <property type="entry name" value="Cadherin"/>
</dbReference>
<feature type="region of interest" description="Disordered" evidence="16">
    <location>
        <begin position="120"/>
        <end position="171"/>
    </location>
</feature>
<name>L9JE80_TUPCH</name>
<organism evidence="19 20">
    <name type="scientific">Tupaia chinensis</name>
    <name type="common">Chinese tree shrew</name>
    <name type="synonym">Tupaia belangeri chinensis</name>
    <dbReference type="NCBI Taxonomy" id="246437"/>
    <lineage>
        <taxon>Eukaryota</taxon>
        <taxon>Metazoa</taxon>
        <taxon>Chordata</taxon>
        <taxon>Craniata</taxon>
        <taxon>Vertebrata</taxon>
        <taxon>Euteleostomi</taxon>
        <taxon>Mammalia</taxon>
        <taxon>Eutheria</taxon>
        <taxon>Euarchontoglires</taxon>
        <taxon>Scandentia</taxon>
        <taxon>Tupaiidae</taxon>
        <taxon>Tupaia</taxon>
    </lineage>
</organism>
<dbReference type="GO" id="GO:0005509">
    <property type="term" value="F:calcium ion binding"/>
    <property type="evidence" value="ECO:0007669"/>
    <property type="project" value="UniProtKB-UniRule"/>
</dbReference>
<evidence type="ECO:0000256" key="4">
    <source>
        <dbReference type="ARBA" id="ARBA00022723"/>
    </source>
</evidence>
<dbReference type="PROSITE" id="PS00232">
    <property type="entry name" value="CADHERIN_1"/>
    <property type="match status" value="2"/>
</dbReference>
<evidence type="ECO:0000259" key="18">
    <source>
        <dbReference type="PROSITE" id="PS50268"/>
    </source>
</evidence>
<dbReference type="GO" id="GO:0016339">
    <property type="term" value="P:calcium-dependent cell-cell adhesion via plasma membrane cell adhesion molecules"/>
    <property type="evidence" value="ECO:0007669"/>
    <property type="project" value="TreeGrafter"/>
</dbReference>
<accession>L9JE80</accession>
<comment type="subcellular location">
    <subcellularLocation>
        <location evidence="1">Cell membrane</location>
        <topology evidence="1">Single-pass type I membrane protein</topology>
    </subcellularLocation>
</comment>
<comment type="function">
    <text evidence="12">Cadherins are calcium-dependent cell adhesion proteins. They preferentially interact with themselves in a homophilic manner in connecting cells; cadherins may thus contribute to the sorting of heterogeneous cell types. Ligand for integrins alpha-E/beta-7, ITGAE:ITGAB7, alpha-4/beta-7, ITGA4:ITGAB7 and alpha-4/beta-1, ITGA4:ITGAB1 through which modulates CD4(+) T cells activation.</text>
</comment>
<dbReference type="InterPro" id="IPR020894">
    <property type="entry name" value="Cadherin_CS"/>
</dbReference>
<evidence type="ECO:0000256" key="7">
    <source>
        <dbReference type="ARBA" id="ARBA00022837"/>
    </source>
</evidence>
<keyword evidence="11" id="KW-0325">Glycoprotein</keyword>
<feature type="domain" description="Cadherin" evidence="18">
    <location>
        <begin position="810"/>
        <end position="916"/>
    </location>
</feature>
<keyword evidence="7 15" id="KW-0106">Calcium</keyword>
<dbReference type="Proteomes" id="UP000011518">
    <property type="component" value="Unassembled WGS sequence"/>
</dbReference>
<dbReference type="GO" id="GO:0044331">
    <property type="term" value="P:cell-cell adhesion mediated by cadherin"/>
    <property type="evidence" value="ECO:0007669"/>
    <property type="project" value="TreeGrafter"/>
</dbReference>
<dbReference type="Pfam" id="PF15344">
    <property type="entry name" value="FAM217"/>
    <property type="match status" value="1"/>
</dbReference>
<evidence type="ECO:0000256" key="13">
    <source>
        <dbReference type="ARBA" id="ARBA00062925"/>
    </source>
</evidence>
<evidence type="ECO:0000256" key="1">
    <source>
        <dbReference type="ARBA" id="ARBA00004251"/>
    </source>
</evidence>
<dbReference type="GO" id="GO:0016342">
    <property type="term" value="C:catenin complex"/>
    <property type="evidence" value="ECO:0007669"/>
    <property type="project" value="TreeGrafter"/>
</dbReference>
<feature type="compositionally biased region" description="Basic and acidic residues" evidence="16">
    <location>
        <begin position="1182"/>
        <end position="1201"/>
    </location>
</feature>
<proteinExistence type="predicted"/>
<dbReference type="FunFam" id="2.60.40.60:FF:000095">
    <property type="entry name" value="Cadherin 13"/>
    <property type="match status" value="1"/>
</dbReference>
<dbReference type="eggNOG" id="KOG3594">
    <property type="taxonomic scope" value="Eukaryota"/>
</dbReference>
<evidence type="ECO:0000256" key="6">
    <source>
        <dbReference type="ARBA" id="ARBA00022737"/>
    </source>
</evidence>
<dbReference type="GO" id="GO:0034332">
    <property type="term" value="P:adherens junction organization"/>
    <property type="evidence" value="ECO:0007669"/>
    <property type="project" value="TreeGrafter"/>
</dbReference>
<feature type="domain" description="Cadherin" evidence="18">
    <location>
        <begin position="687"/>
        <end position="814"/>
    </location>
</feature>
<dbReference type="Gene3D" id="2.60.40.60">
    <property type="entry name" value="Cadherins"/>
    <property type="match status" value="5"/>
</dbReference>
<feature type="region of interest" description="Disordered" evidence="16">
    <location>
        <begin position="1128"/>
        <end position="1202"/>
    </location>
</feature>
<dbReference type="InParanoid" id="L9JE80"/>
<evidence type="ECO:0000313" key="20">
    <source>
        <dbReference type="Proteomes" id="UP000011518"/>
    </source>
</evidence>
<dbReference type="CDD" id="cd11304">
    <property type="entry name" value="Cadherin_repeat"/>
    <property type="match status" value="4"/>
</dbReference>
<dbReference type="EMBL" id="KB321017">
    <property type="protein sequence ID" value="ELW48896.1"/>
    <property type="molecule type" value="Genomic_DNA"/>
</dbReference>
<comment type="subunit">
    <text evidence="13">Homodimer. Component of a cadherin:catenin adhesion complex composed of at least of CDH26, beta-catenin/CTNNB1, alpha-catenin/CTNNA1 and p120 catenin/CTNND1.</text>
</comment>
<evidence type="ECO:0000256" key="11">
    <source>
        <dbReference type="ARBA" id="ARBA00023180"/>
    </source>
</evidence>
<evidence type="ECO:0000256" key="2">
    <source>
        <dbReference type="ARBA" id="ARBA00022475"/>
    </source>
</evidence>
<evidence type="ECO:0000256" key="3">
    <source>
        <dbReference type="ARBA" id="ARBA00022692"/>
    </source>
</evidence>
<dbReference type="Pfam" id="PF00028">
    <property type="entry name" value="Cadherin"/>
    <property type="match status" value="3"/>
</dbReference>
<dbReference type="PANTHER" id="PTHR24027">
    <property type="entry name" value="CADHERIN-23"/>
    <property type="match status" value="1"/>
</dbReference>
<dbReference type="STRING" id="246437.L9JE80"/>
<reference evidence="20" key="2">
    <citation type="journal article" date="2013" name="Nat. Commun.">
        <title>Genome of the Chinese tree shrew.</title>
        <authorList>
            <person name="Fan Y."/>
            <person name="Huang Z.Y."/>
            <person name="Cao C.C."/>
            <person name="Chen C.S."/>
            <person name="Chen Y.X."/>
            <person name="Fan D.D."/>
            <person name="He J."/>
            <person name="Hou H.L."/>
            <person name="Hu L."/>
            <person name="Hu X.T."/>
            <person name="Jiang X.T."/>
            <person name="Lai R."/>
            <person name="Lang Y.S."/>
            <person name="Liang B."/>
            <person name="Liao S.G."/>
            <person name="Mu D."/>
            <person name="Ma Y.Y."/>
            <person name="Niu Y.Y."/>
            <person name="Sun X.Q."/>
            <person name="Xia J.Q."/>
            <person name="Xiao J."/>
            <person name="Xiong Z.Q."/>
            <person name="Xu L."/>
            <person name="Yang L."/>
            <person name="Zhang Y."/>
            <person name="Zhao W."/>
            <person name="Zhao X.D."/>
            <person name="Zheng Y.T."/>
            <person name="Zhou J.M."/>
            <person name="Zhu Y.B."/>
            <person name="Zhang G.J."/>
            <person name="Wang J."/>
            <person name="Yao Y.G."/>
        </authorList>
    </citation>
    <scope>NUCLEOTIDE SEQUENCE [LARGE SCALE GENOMIC DNA]</scope>
</reference>
<keyword evidence="5" id="KW-0732">Signal</keyword>
<dbReference type="InterPro" id="IPR029266">
    <property type="entry name" value="FAM217"/>
</dbReference>
<keyword evidence="10 17" id="KW-0472">Membrane</keyword>
<dbReference type="PANTHER" id="PTHR24027:SF78">
    <property type="entry name" value="CADHERIN-LIKE PROTEIN 26"/>
    <property type="match status" value="1"/>
</dbReference>
<dbReference type="GO" id="GO:0007043">
    <property type="term" value="P:cell-cell junction assembly"/>
    <property type="evidence" value="ECO:0007669"/>
    <property type="project" value="TreeGrafter"/>
</dbReference>
<keyword evidence="2" id="KW-1003">Cell membrane</keyword>
<evidence type="ECO:0000256" key="8">
    <source>
        <dbReference type="ARBA" id="ARBA00022889"/>
    </source>
</evidence>
<dbReference type="PROSITE" id="PS50268">
    <property type="entry name" value="CADHERIN_2"/>
    <property type="match status" value="4"/>
</dbReference>
<dbReference type="GO" id="GO:0007156">
    <property type="term" value="P:homophilic cell adhesion via plasma membrane adhesion molecules"/>
    <property type="evidence" value="ECO:0007669"/>
    <property type="project" value="InterPro"/>
</dbReference>
<evidence type="ECO:0000256" key="9">
    <source>
        <dbReference type="ARBA" id="ARBA00022989"/>
    </source>
</evidence>
<keyword evidence="20" id="KW-1185">Reference proteome</keyword>
<reference evidence="20" key="1">
    <citation type="submission" date="2012-07" db="EMBL/GenBank/DDBJ databases">
        <title>Genome of the Chinese tree shrew, a rising model animal genetically related to primates.</title>
        <authorList>
            <person name="Zhang G."/>
            <person name="Fan Y."/>
            <person name="Yao Y."/>
            <person name="Huang Z."/>
        </authorList>
    </citation>
    <scope>NUCLEOTIDE SEQUENCE [LARGE SCALE GENOMIC DNA]</scope>
</reference>
<evidence type="ECO:0000256" key="17">
    <source>
        <dbReference type="SAM" id="Phobius"/>
    </source>
</evidence>
<gene>
    <name evidence="19" type="ORF">TREES_T100014262</name>
</gene>
<feature type="domain" description="Cadherin" evidence="18">
    <location>
        <begin position="577"/>
        <end position="686"/>
    </location>
</feature>
<evidence type="ECO:0000313" key="19">
    <source>
        <dbReference type="EMBL" id="ELW48896.1"/>
    </source>
</evidence>
<feature type="compositionally biased region" description="Low complexity" evidence="16">
    <location>
        <begin position="125"/>
        <end position="154"/>
    </location>
</feature>